<sequence>MSDDNVRRIWTDAELDAALAAFNADVRTDERVIARARATLAATAATTTTATTTTATATTATATAATATTRQETDVTTTHESRPRRSKRRWLAGAAAVAVLVAGGLVVQTVSFGRRAPATAEAVATLDRAAARTIGAVDHEVGPGQYRYVATRAWWMASTGGDQGEFARLVENVLETWVPADPRAEWLLRRDVTGNQRWVVGTEEQAKAAGVDTRGGWPEGEWRAPCGEFFAPSPERRCAEAGSWQHPTAEWQAGLPTDPDALFERLAADAPDDRGDAELLVYAADALRSGLIGKDVRATLYQALAKLPGLEVSEQRANLDGRTGTALGIDDGSRRQEIIIDPETGRFIGERQVATDDSGGFKAGTVLTFTSVTTGVADAIGQQPTA</sequence>
<gene>
    <name evidence="3" type="ORF">C8E97_0283</name>
</gene>
<evidence type="ECO:0000313" key="4">
    <source>
        <dbReference type="Proteomes" id="UP000282084"/>
    </source>
</evidence>
<reference evidence="3 4" key="1">
    <citation type="submission" date="2018-10" db="EMBL/GenBank/DDBJ databases">
        <title>Sequencing the genomes of 1000 actinobacteria strains.</title>
        <authorList>
            <person name="Klenk H.-P."/>
        </authorList>
    </citation>
    <scope>NUCLEOTIDE SEQUENCE [LARGE SCALE GENOMIC DNA]</scope>
    <source>
        <strain evidence="3 4">DSM 43800</strain>
    </source>
</reference>
<keyword evidence="4" id="KW-1185">Reference proteome</keyword>
<evidence type="ECO:0000256" key="2">
    <source>
        <dbReference type="SAM" id="Phobius"/>
    </source>
</evidence>
<evidence type="ECO:0000313" key="3">
    <source>
        <dbReference type="EMBL" id="RKT51798.1"/>
    </source>
</evidence>
<feature type="compositionally biased region" description="Low complexity" evidence="1">
    <location>
        <begin position="45"/>
        <end position="70"/>
    </location>
</feature>
<protein>
    <recommendedName>
        <fullName evidence="5">CU044_5270 family protein</fullName>
    </recommendedName>
</protein>
<accession>A0A495VVX3</accession>
<proteinExistence type="predicted"/>
<dbReference type="EMBL" id="RBXO01000001">
    <property type="protein sequence ID" value="RKT51798.1"/>
    <property type="molecule type" value="Genomic_DNA"/>
</dbReference>
<feature type="transmembrane region" description="Helical" evidence="2">
    <location>
        <begin position="90"/>
        <end position="107"/>
    </location>
</feature>
<dbReference type="InterPro" id="IPR047789">
    <property type="entry name" value="CU044_5270-like"/>
</dbReference>
<feature type="compositionally biased region" description="Basic and acidic residues" evidence="1">
    <location>
        <begin position="71"/>
        <end position="83"/>
    </location>
</feature>
<evidence type="ECO:0008006" key="5">
    <source>
        <dbReference type="Google" id="ProtNLM"/>
    </source>
</evidence>
<keyword evidence="2" id="KW-1133">Transmembrane helix</keyword>
<keyword evidence="2" id="KW-0472">Membrane</keyword>
<dbReference type="RefSeq" id="WP_121000886.1">
    <property type="nucleotide sequence ID" value="NZ_RBXO01000001.1"/>
</dbReference>
<comment type="caution">
    <text evidence="3">The sequence shown here is derived from an EMBL/GenBank/DDBJ whole genome shotgun (WGS) entry which is preliminary data.</text>
</comment>
<dbReference type="NCBIfam" id="NF038083">
    <property type="entry name" value="CU044_5270_fam"/>
    <property type="match status" value="1"/>
</dbReference>
<name>A0A495VVX3_9PSEU</name>
<dbReference type="Proteomes" id="UP000282084">
    <property type="component" value="Unassembled WGS sequence"/>
</dbReference>
<dbReference type="AlphaFoldDB" id="A0A495VVX3"/>
<feature type="region of interest" description="Disordered" evidence="1">
    <location>
        <begin position="45"/>
        <end position="87"/>
    </location>
</feature>
<dbReference type="OrthoDB" id="3387554at2"/>
<keyword evidence="2" id="KW-0812">Transmembrane</keyword>
<evidence type="ECO:0000256" key="1">
    <source>
        <dbReference type="SAM" id="MobiDB-lite"/>
    </source>
</evidence>
<organism evidence="3 4">
    <name type="scientific">Saccharothrix australiensis</name>
    <dbReference type="NCBI Taxonomy" id="2072"/>
    <lineage>
        <taxon>Bacteria</taxon>
        <taxon>Bacillati</taxon>
        <taxon>Actinomycetota</taxon>
        <taxon>Actinomycetes</taxon>
        <taxon>Pseudonocardiales</taxon>
        <taxon>Pseudonocardiaceae</taxon>
        <taxon>Saccharothrix</taxon>
    </lineage>
</organism>